<evidence type="ECO:0000259" key="2">
    <source>
        <dbReference type="SMART" id="SM00644"/>
    </source>
</evidence>
<feature type="domain" description="N-acetylmuramoyl-L-alanine amidase" evidence="2">
    <location>
        <begin position="11"/>
        <end position="140"/>
    </location>
</feature>
<dbReference type="Proteomes" id="UP000318331">
    <property type="component" value="Unassembled WGS sequence"/>
</dbReference>
<comment type="caution">
    <text evidence="3">The sequence shown here is derived from an EMBL/GenBank/DDBJ whole genome shotgun (WGS) entry which is preliminary data.</text>
</comment>
<dbReference type="GO" id="GO:0009253">
    <property type="term" value="P:peptidoglycan catabolic process"/>
    <property type="evidence" value="ECO:0007669"/>
    <property type="project" value="InterPro"/>
</dbReference>
<dbReference type="Gene3D" id="3.40.80.10">
    <property type="entry name" value="Peptidoglycan recognition protein-like"/>
    <property type="match status" value="1"/>
</dbReference>
<evidence type="ECO:0000313" key="3">
    <source>
        <dbReference type="EMBL" id="TQM65849.1"/>
    </source>
</evidence>
<name>A0A543I5J2_9MICO</name>
<keyword evidence="4" id="KW-1185">Reference proteome</keyword>
<dbReference type="EMBL" id="VFPN01000001">
    <property type="protein sequence ID" value="TQM65849.1"/>
    <property type="molecule type" value="Genomic_DNA"/>
</dbReference>
<dbReference type="SUPFAM" id="SSF55846">
    <property type="entry name" value="N-acetylmuramoyl-L-alanine amidase-like"/>
    <property type="match status" value="1"/>
</dbReference>
<reference evidence="3 4" key="1">
    <citation type="submission" date="2019-06" db="EMBL/GenBank/DDBJ databases">
        <title>Sequencing the genomes of 1000 actinobacteria strains.</title>
        <authorList>
            <person name="Klenk H.-P."/>
        </authorList>
    </citation>
    <scope>NUCLEOTIDE SEQUENCE [LARGE SCALE GENOMIC DNA]</scope>
    <source>
        <strain evidence="3 4">DSM 18031</strain>
    </source>
</reference>
<dbReference type="InterPro" id="IPR036505">
    <property type="entry name" value="Amidase/PGRP_sf"/>
</dbReference>
<protein>
    <submittedName>
        <fullName evidence="3">N-acetylmuramoyl-L-alanine amidase</fullName>
    </submittedName>
</protein>
<gene>
    <name evidence="3" type="ORF">FB466_0663</name>
</gene>
<accession>A0A543I5J2</accession>
<dbReference type="InterPro" id="IPR002502">
    <property type="entry name" value="Amidase_domain"/>
</dbReference>
<dbReference type="GO" id="GO:0008745">
    <property type="term" value="F:N-acetylmuramoyl-L-alanine amidase activity"/>
    <property type="evidence" value="ECO:0007669"/>
    <property type="project" value="InterPro"/>
</dbReference>
<dbReference type="RefSeq" id="WP_141915798.1">
    <property type="nucleotide sequence ID" value="NZ_BAAAYS010000001.1"/>
</dbReference>
<dbReference type="SMART" id="SM00644">
    <property type="entry name" value="Ami_2"/>
    <property type="match status" value="1"/>
</dbReference>
<feature type="compositionally biased region" description="Basic and acidic residues" evidence="1">
    <location>
        <begin position="1"/>
        <end position="12"/>
    </location>
</feature>
<dbReference type="Pfam" id="PF01510">
    <property type="entry name" value="Amidase_2"/>
    <property type="match status" value="1"/>
</dbReference>
<evidence type="ECO:0000256" key="1">
    <source>
        <dbReference type="SAM" id="MobiDB-lite"/>
    </source>
</evidence>
<organism evidence="3 4">
    <name type="scientific">Klugiella xanthotipulae</name>
    <dbReference type="NCBI Taxonomy" id="244735"/>
    <lineage>
        <taxon>Bacteria</taxon>
        <taxon>Bacillati</taxon>
        <taxon>Actinomycetota</taxon>
        <taxon>Actinomycetes</taxon>
        <taxon>Micrococcales</taxon>
        <taxon>Microbacteriaceae</taxon>
        <taxon>Klugiella</taxon>
    </lineage>
</organism>
<proteinExistence type="predicted"/>
<dbReference type="OrthoDB" id="5124643at2"/>
<sequence>MKIRTVRPDPRKYTPGRPNGKPNLFVIHHQAGYQENSIRVLTTGQGAPSASYIISEGDVVASVPEGDTPWTNNNWASNTRSITFELANSPGMAPPSRGTLESAAQVMAAAARRWGYTVPLTRANVKGHNEVADKPTACPGGTDLGWLIARANQILTGTSAPSVAEQVKALVESGTMYARIVNTNPAEKTRWLINLRTAAYAAMTSNEQGQAALRLKLPTIEITGKSLTEIEKVRQSVNLLRDAHPDLFDPLTKAERKALGVAAK</sequence>
<dbReference type="AlphaFoldDB" id="A0A543I5J2"/>
<feature type="region of interest" description="Disordered" evidence="1">
    <location>
        <begin position="1"/>
        <end position="21"/>
    </location>
</feature>
<evidence type="ECO:0000313" key="4">
    <source>
        <dbReference type="Proteomes" id="UP000318331"/>
    </source>
</evidence>